<feature type="domain" description="RNA polymerase sigma-70 region 2" evidence="6">
    <location>
        <begin position="25"/>
        <end position="91"/>
    </location>
</feature>
<dbReference type="Pfam" id="PF04545">
    <property type="entry name" value="Sigma70_r4"/>
    <property type="match status" value="1"/>
</dbReference>
<dbReference type="GO" id="GO:0003677">
    <property type="term" value="F:DNA binding"/>
    <property type="evidence" value="ECO:0007669"/>
    <property type="project" value="UniProtKB-KW"/>
</dbReference>
<dbReference type="SUPFAM" id="SSF88946">
    <property type="entry name" value="Sigma2 domain of RNA polymerase sigma factors"/>
    <property type="match status" value="1"/>
</dbReference>
<evidence type="ECO:0000256" key="4">
    <source>
        <dbReference type="ARBA" id="ARBA00023125"/>
    </source>
</evidence>
<dbReference type="InterPro" id="IPR007630">
    <property type="entry name" value="RNA_pol_sigma70_r4"/>
</dbReference>
<dbReference type="NCBIfam" id="TIGR02937">
    <property type="entry name" value="sigma70-ECF"/>
    <property type="match status" value="1"/>
</dbReference>
<dbReference type="Gene3D" id="1.10.1740.10">
    <property type="match status" value="1"/>
</dbReference>
<dbReference type="InterPro" id="IPR013325">
    <property type="entry name" value="RNA_pol_sigma_r2"/>
</dbReference>
<evidence type="ECO:0000313" key="8">
    <source>
        <dbReference type="EMBL" id="MPM33836.1"/>
    </source>
</evidence>
<dbReference type="Gene3D" id="1.10.10.10">
    <property type="entry name" value="Winged helix-like DNA-binding domain superfamily/Winged helix DNA-binding domain"/>
    <property type="match status" value="1"/>
</dbReference>
<reference evidence="8" key="1">
    <citation type="submission" date="2019-08" db="EMBL/GenBank/DDBJ databases">
        <authorList>
            <person name="Kucharzyk K."/>
            <person name="Murdoch R.W."/>
            <person name="Higgins S."/>
            <person name="Loffler F."/>
        </authorList>
    </citation>
    <scope>NUCLEOTIDE SEQUENCE</scope>
</reference>
<evidence type="ECO:0000259" key="6">
    <source>
        <dbReference type="Pfam" id="PF04542"/>
    </source>
</evidence>
<comment type="similarity">
    <text evidence="1">Belongs to the sigma-70 factor family. ECF subfamily.</text>
</comment>
<dbReference type="InterPro" id="IPR014284">
    <property type="entry name" value="RNA_pol_sigma-70_dom"/>
</dbReference>
<dbReference type="PANTHER" id="PTHR43133:SF57">
    <property type="entry name" value="RNA POLYMERASE SIGMA-70 FACTOR"/>
    <property type="match status" value="1"/>
</dbReference>
<dbReference type="GO" id="GO:0006352">
    <property type="term" value="P:DNA-templated transcription initiation"/>
    <property type="evidence" value="ECO:0007669"/>
    <property type="project" value="InterPro"/>
</dbReference>
<dbReference type="EMBL" id="VSSQ01006779">
    <property type="protein sequence ID" value="MPM33836.1"/>
    <property type="molecule type" value="Genomic_DNA"/>
</dbReference>
<dbReference type="InterPro" id="IPR039425">
    <property type="entry name" value="RNA_pol_sigma-70-like"/>
</dbReference>
<evidence type="ECO:0000256" key="3">
    <source>
        <dbReference type="ARBA" id="ARBA00023082"/>
    </source>
</evidence>
<sequence>MSVGNEQELLNKSQNGDLNALGSIYDLYNQGLYRYAIRLLGDDSLAEDCVSETFSRFLHALQQKKGPKDHLQAYLYRIAHNWITDCYRKKDFFSISINEESFISHEPSAEAQSTLQSEKEKVRRALQQLPPNQRLVITLRFFEEWDNETVSAALKKPIGAIKALQHRGMMNLRNKLSLKD</sequence>
<keyword evidence="4" id="KW-0238">DNA-binding</keyword>
<organism evidence="8">
    <name type="scientific">bioreactor metagenome</name>
    <dbReference type="NCBI Taxonomy" id="1076179"/>
    <lineage>
        <taxon>unclassified sequences</taxon>
        <taxon>metagenomes</taxon>
        <taxon>ecological metagenomes</taxon>
    </lineage>
</organism>
<dbReference type="Pfam" id="PF04542">
    <property type="entry name" value="Sigma70_r2"/>
    <property type="match status" value="1"/>
</dbReference>
<evidence type="ECO:0000256" key="5">
    <source>
        <dbReference type="ARBA" id="ARBA00023163"/>
    </source>
</evidence>
<dbReference type="InterPro" id="IPR036388">
    <property type="entry name" value="WH-like_DNA-bd_sf"/>
</dbReference>
<dbReference type="GO" id="GO:0016987">
    <property type="term" value="F:sigma factor activity"/>
    <property type="evidence" value="ECO:0007669"/>
    <property type="project" value="UniProtKB-KW"/>
</dbReference>
<name>A0A644YZ59_9ZZZZ</name>
<protein>
    <submittedName>
        <fullName evidence="8">ECF RNA polymerase sigma factor SigW</fullName>
    </submittedName>
</protein>
<dbReference type="AlphaFoldDB" id="A0A644YZ59"/>
<dbReference type="PANTHER" id="PTHR43133">
    <property type="entry name" value="RNA POLYMERASE ECF-TYPE SIGMA FACTO"/>
    <property type="match status" value="1"/>
</dbReference>
<accession>A0A644YZ59</accession>
<evidence type="ECO:0000256" key="2">
    <source>
        <dbReference type="ARBA" id="ARBA00023015"/>
    </source>
</evidence>
<dbReference type="CDD" id="cd06171">
    <property type="entry name" value="Sigma70_r4"/>
    <property type="match status" value="1"/>
</dbReference>
<gene>
    <name evidence="8" type="primary">sigW_60</name>
    <name evidence="8" type="ORF">SDC9_80417</name>
</gene>
<dbReference type="InterPro" id="IPR013324">
    <property type="entry name" value="RNA_pol_sigma_r3/r4-like"/>
</dbReference>
<keyword evidence="2" id="KW-0805">Transcription regulation</keyword>
<keyword evidence="5" id="KW-0804">Transcription</keyword>
<evidence type="ECO:0000259" key="7">
    <source>
        <dbReference type="Pfam" id="PF04545"/>
    </source>
</evidence>
<dbReference type="SUPFAM" id="SSF88659">
    <property type="entry name" value="Sigma3 and sigma4 domains of RNA polymerase sigma factors"/>
    <property type="match status" value="1"/>
</dbReference>
<dbReference type="InterPro" id="IPR007627">
    <property type="entry name" value="RNA_pol_sigma70_r2"/>
</dbReference>
<comment type="caution">
    <text evidence="8">The sequence shown here is derived from an EMBL/GenBank/DDBJ whole genome shotgun (WGS) entry which is preliminary data.</text>
</comment>
<evidence type="ECO:0000256" key="1">
    <source>
        <dbReference type="ARBA" id="ARBA00010641"/>
    </source>
</evidence>
<keyword evidence="3" id="KW-0731">Sigma factor</keyword>
<feature type="domain" description="RNA polymerase sigma-70 region 4" evidence="7">
    <location>
        <begin position="125"/>
        <end position="174"/>
    </location>
</feature>
<proteinExistence type="inferred from homology"/>